<name>A0A6I3T6J2_9BURK</name>
<proteinExistence type="predicted"/>
<dbReference type="EMBL" id="WNKZ01000224">
    <property type="protein sequence ID" value="MTV56505.1"/>
    <property type="molecule type" value="Genomic_DNA"/>
</dbReference>
<evidence type="ECO:0000313" key="2">
    <source>
        <dbReference type="EMBL" id="MTV56505.1"/>
    </source>
</evidence>
<reference evidence="2 3" key="1">
    <citation type="submission" date="2019-11" db="EMBL/GenBank/DDBJ databases">
        <title>Type strains purchased from KCTC, JCM and DSMZ.</title>
        <authorList>
            <person name="Lu H."/>
        </authorList>
    </citation>
    <scope>NUCLEOTIDE SEQUENCE [LARGE SCALE GENOMIC DNA]</scope>
    <source>
        <strain evidence="2 3">KCTC 52429</strain>
    </source>
</reference>
<comment type="caution">
    <text evidence="2">The sequence shown here is derived from an EMBL/GenBank/DDBJ whole genome shotgun (WGS) entry which is preliminary data.</text>
</comment>
<protein>
    <submittedName>
        <fullName evidence="2">Uncharacterized protein</fullName>
    </submittedName>
</protein>
<dbReference type="Proteomes" id="UP000430634">
    <property type="component" value="Unassembled WGS sequence"/>
</dbReference>
<sequence>MNLSQRSTVFLDAMGVGPQWLLRARGAAQAVEEVIDEEAQAAVMPETAPVQEAPVAPPAPAAPSTETAWFDNAPPAPSTAPALKQPAKKVTPVQRDAPPPAEDTSWFDAVPAAAPPA</sequence>
<accession>A0A6I3T6J2</accession>
<feature type="non-terminal residue" evidence="2">
    <location>
        <position position="117"/>
    </location>
</feature>
<feature type="region of interest" description="Disordered" evidence="1">
    <location>
        <begin position="50"/>
        <end position="117"/>
    </location>
</feature>
<dbReference type="AlphaFoldDB" id="A0A6I3T6J2"/>
<evidence type="ECO:0000256" key="1">
    <source>
        <dbReference type="SAM" id="MobiDB-lite"/>
    </source>
</evidence>
<evidence type="ECO:0000313" key="3">
    <source>
        <dbReference type="Proteomes" id="UP000430634"/>
    </source>
</evidence>
<organism evidence="2 3">
    <name type="scientific">Pseudoduganella buxea</name>
    <dbReference type="NCBI Taxonomy" id="1949069"/>
    <lineage>
        <taxon>Bacteria</taxon>
        <taxon>Pseudomonadati</taxon>
        <taxon>Pseudomonadota</taxon>
        <taxon>Betaproteobacteria</taxon>
        <taxon>Burkholderiales</taxon>
        <taxon>Oxalobacteraceae</taxon>
        <taxon>Telluria group</taxon>
        <taxon>Pseudoduganella</taxon>
    </lineage>
</organism>
<gene>
    <name evidence="2" type="ORF">GM672_27725</name>
</gene>